<name>A0A9Q1IE83_SYNKA</name>
<dbReference type="AlphaFoldDB" id="A0A9Q1IE83"/>
<protein>
    <submittedName>
        <fullName evidence="1">Uncharacterized protein</fullName>
    </submittedName>
</protein>
<evidence type="ECO:0000313" key="2">
    <source>
        <dbReference type="Proteomes" id="UP001152622"/>
    </source>
</evidence>
<organism evidence="1 2">
    <name type="scientific">Synaphobranchus kaupii</name>
    <name type="common">Kaup's arrowtooth eel</name>
    <dbReference type="NCBI Taxonomy" id="118154"/>
    <lineage>
        <taxon>Eukaryota</taxon>
        <taxon>Metazoa</taxon>
        <taxon>Chordata</taxon>
        <taxon>Craniata</taxon>
        <taxon>Vertebrata</taxon>
        <taxon>Euteleostomi</taxon>
        <taxon>Actinopterygii</taxon>
        <taxon>Neopterygii</taxon>
        <taxon>Teleostei</taxon>
        <taxon>Anguilliformes</taxon>
        <taxon>Synaphobranchidae</taxon>
        <taxon>Synaphobranchus</taxon>
    </lineage>
</organism>
<gene>
    <name evidence="1" type="ORF">SKAU_G00385250</name>
</gene>
<keyword evidence="2" id="KW-1185">Reference proteome</keyword>
<proteinExistence type="predicted"/>
<sequence>MRAHEGPGRAGWDIQSDGDFQLVRAARIVFPWSSKLGYVAKGTHPRPNPVLRRWARQWPKNPQNIFRPLPGPAAEHRIGPRLVGTRSLPMNAWIPAPSRTERGFPR</sequence>
<comment type="caution">
    <text evidence="1">The sequence shown here is derived from an EMBL/GenBank/DDBJ whole genome shotgun (WGS) entry which is preliminary data.</text>
</comment>
<reference evidence="1" key="1">
    <citation type="journal article" date="2023" name="Science">
        <title>Genome structures resolve the early diversification of teleost fishes.</title>
        <authorList>
            <person name="Parey E."/>
            <person name="Louis A."/>
            <person name="Montfort J."/>
            <person name="Bouchez O."/>
            <person name="Roques C."/>
            <person name="Iampietro C."/>
            <person name="Lluch J."/>
            <person name="Castinel A."/>
            <person name="Donnadieu C."/>
            <person name="Desvignes T."/>
            <person name="Floi Bucao C."/>
            <person name="Jouanno E."/>
            <person name="Wen M."/>
            <person name="Mejri S."/>
            <person name="Dirks R."/>
            <person name="Jansen H."/>
            <person name="Henkel C."/>
            <person name="Chen W.J."/>
            <person name="Zahm M."/>
            <person name="Cabau C."/>
            <person name="Klopp C."/>
            <person name="Thompson A.W."/>
            <person name="Robinson-Rechavi M."/>
            <person name="Braasch I."/>
            <person name="Lecointre G."/>
            <person name="Bobe J."/>
            <person name="Postlethwait J.H."/>
            <person name="Berthelot C."/>
            <person name="Roest Crollius H."/>
            <person name="Guiguen Y."/>
        </authorList>
    </citation>
    <scope>NUCLEOTIDE SEQUENCE</scope>
    <source>
        <strain evidence="1">WJC10195</strain>
    </source>
</reference>
<evidence type="ECO:0000313" key="1">
    <source>
        <dbReference type="EMBL" id="KAJ8337305.1"/>
    </source>
</evidence>
<dbReference type="Proteomes" id="UP001152622">
    <property type="component" value="Chromosome 19"/>
</dbReference>
<accession>A0A9Q1IE83</accession>
<dbReference type="EMBL" id="JAINUF010000019">
    <property type="protein sequence ID" value="KAJ8337305.1"/>
    <property type="molecule type" value="Genomic_DNA"/>
</dbReference>